<name>A0A0F9PS21_9ZZZZ</name>
<keyword evidence="1" id="KW-0812">Transmembrane</keyword>
<evidence type="ECO:0000313" key="2">
    <source>
        <dbReference type="EMBL" id="KKN32964.1"/>
    </source>
</evidence>
<dbReference type="AlphaFoldDB" id="A0A0F9PS21"/>
<gene>
    <name evidence="2" type="ORF">LCGC14_0808360</name>
</gene>
<reference evidence="2" key="1">
    <citation type="journal article" date="2015" name="Nature">
        <title>Complex archaea that bridge the gap between prokaryotes and eukaryotes.</title>
        <authorList>
            <person name="Spang A."/>
            <person name="Saw J.H."/>
            <person name="Jorgensen S.L."/>
            <person name="Zaremba-Niedzwiedzka K."/>
            <person name="Martijn J."/>
            <person name="Lind A.E."/>
            <person name="van Eijk R."/>
            <person name="Schleper C."/>
            <person name="Guy L."/>
            <person name="Ettema T.J."/>
        </authorList>
    </citation>
    <scope>NUCLEOTIDE SEQUENCE</scope>
</reference>
<dbReference type="EMBL" id="LAZR01002215">
    <property type="protein sequence ID" value="KKN32964.1"/>
    <property type="molecule type" value="Genomic_DNA"/>
</dbReference>
<proteinExistence type="predicted"/>
<evidence type="ECO:0000256" key="1">
    <source>
        <dbReference type="SAM" id="Phobius"/>
    </source>
</evidence>
<comment type="caution">
    <text evidence="2">The sequence shown here is derived from an EMBL/GenBank/DDBJ whole genome shotgun (WGS) entry which is preliminary data.</text>
</comment>
<sequence>MQTKDRSLAEAIFNALVSVVVYGSTVVVLLALGVNIYWQGLGLFLVAVLKNYTIRRVANLGEQDG</sequence>
<feature type="transmembrane region" description="Helical" evidence="1">
    <location>
        <begin position="12"/>
        <end position="30"/>
    </location>
</feature>
<protein>
    <submittedName>
        <fullName evidence="2">Uncharacterized protein</fullName>
    </submittedName>
</protein>
<accession>A0A0F9PS21</accession>
<organism evidence="2">
    <name type="scientific">marine sediment metagenome</name>
    <dbReference type="NCBI Taxonomy" id="412755"/>
    <lineage>
        <taxon>unclassified sequences</taxon>
        <taxon>metagenomes</taxon>
        <taxon>ecological metagenomes</taxon>
    </lineage>
</organism>
<keyword evidence="1" id="KW-0472">Membrane</keyword>
<keyword evidence="1" id="KW-1133">Transmembrane helix</keyword>